<evidence type="ECO:0008006" key="2">
    <source>
        <dbReference type="Google" id="ProtNLM"/>
    </source>
</evidence>
<proteinExistence type="predicted"/>
<comment type="caution">
    <text evidence="1">The sequence shown here is derived from an EMBL/GenBank/DDBJ whole genome shotgun (WGS) entry which is preliminary data.</text>
</comment>
<evidence type="ECO:0000313" key="1">
    <source>
        <dbReference type="EMBL" id="KAA6308242.1"/>
    </source>
</evidence>
<protein>
    <recommendedName>
        <fullName evidence="2">Transposase IS4-like domain-containing protein</fullName>
    </recommendedName>
</protein>
<gene>
    <name evidence="1" type="ORF">EZS27_040080</name>
</gene>
<accession>A0A5J4PG45</accession>
<name>A0A5J4PG45_9ZZZZ</name>
<reference evidence="1" key="1">
    <citation type="submission" date="2019-03" db="EMBL/GenBank/DDBJ databases">
        <title>Single cell metagenomics reveals metabolic interactions within the superorganism composed of flagellate Streblomastix strix and complex community of Bacteroidetes bacteria on its surface.</title>
        <authorList>
            <person name="Treitli S.C."/>
            <person name="Kolisko M."/>
            <person name="Husnik F."/>
            <person name="Keeling P."/>
            <person name="Hampl V."/>
        </authorList>
    </citation>
    <scope>NUCLEOTIDE SEQUENCE</scope>
    <source>
        <strain evidence="1">STM</strain>
    </source>
</reference>
<sequence length="186" mass="21356">MGKITESEGFVESEKARLRKQQLKVERIQVKEYGISALVENLLKDSIGRLKTHFPQSWQAITCLAYGRLVYQSPLKNMLFHYSHSYLSELFPDVNLSPKPLGSFLRDLGYNRDTIVRFCQSFKQAGDCILFDGTDIFSHSQQMDLPKMSKSKEGTFETLVNLMCVFSVKQQLPLYYRLLGGNIKDV</sequence>
<feature type="non-terminal residue" evidence="1">
    <location>
        <position position="186"/>
    </location>
</feature>
<dbReference type="EMBL" id="SNRY01008609">
    <property type="protein sequence ID" value="KAA6308242.1"/>
    <property type="molecule type" value="Genomic_DNA"/>
</dbReference>
<organism evidence="1">
    <name type="scientific">termite gut metagenome</name>
    <dbReference type="NCBI Taxonomy" id="433724"/>
    <lineage>
        <taxon>unclassified sequences</taxon>
        <taxon>metagenomes</taxon>
        <taxon>organismal metagenomes</taxon>
    </lineage>
</organism>
<dbReference type="AlphaFoldDB" id="A0A5J4PG45"/>